<dbReference type="Pfam" id="PF00924">
    <property type="entry name" value="MS_channel_2nd"/>
    <property type="match status" value="1"/>
</dbReference>
<dbReference type="InterPro" id="IPR049142">
    <property type="entry name" value="MS_channel_1st"/>
</dbReference>
<keyword evidence="3" id="KW-1003">Cell membrane</keyword>
<evidence type="ECO:0000256" key="6">
    <source>
        <dbReference type="ARBA" id="ARBA00023136"/>
    </source>
</evidence>
<feature type="domain" description="Mechanosensitive ion channel MscS" evidence="8">
    <location>
        <begin position="105"/>
        <end position="171"/>
    </location>
</feature>
<evidence type="ECO:0000259" key="9">
    <source>
        <dbReference type="Pfam" id="PF21088"/>
    </source>
</evidence>
<name>A0ABT8R808_9BACT</name>
<dbReference type="Gene3D" id="3.30.70.100">
    <property type="match status" value="1"/>
</dbReference>
<comment type="subcellular location">
    <subcellularLocation>
        <location evidence="1">Cell membrane</location>
        <topology evidence="1">Multi-pass membrane protein</topology>
    </subcellularLocation>
</comment>
<evidence type="ECO:0000256" key="2">
    <source>
        <dbReference type="ARBA" id="ARBA00008017"/>
    </source>
</evidence>
<accession>A0ABT8R808</accession>
<dbReference type="InterPro" id="IPR008910">
    <property type="entry name" value="MSC_TM_helix"/>
</dbReference>
<evidence type="ECO:0000256" key="1">
    <source>
        <dbReference type="ARBA" id="ARBA00004651"/>
    </source>
</evidence>
<keyword evidence="4 7" id="KW-0812">Transmembrane</keyword>
<keyword evidence="6 7" id="KW-0472">Membrane</keyword>
<dbReference type="EMBL" id="JAUKPO010000006">
    <property type="protein sequence ID" value="MDO1447328.1"/>
    <property type="molecule type" value="Genomic_DNA"/>
</dbReference>
<evidence type="ECO:0000256" key="5">
    <source>
        <dbReference type="ARBA" id="ARBA00022989"/>
    </source>
</evidence>
<dbReference type="Pfam" id="PF05552">
    <property type="entry name" value="MS_channel_1st_1"/>
    <property type="match status" value="1"/>
</dbReference>
<feature type="transmembrane region" description="Helical" evidence="7">
    <location>
        <begin position="58"/>
        <end position="82"/>
    </location>
</feature>
<feature type="transmembrane region" description="Helical" evidence="7">
    <location>
        <begin position="88"/>
        <end position="118"/>
    </location>
</feature>
<dbReference type="PANTHER" id="PTHR30221:SF1">
    <property type="entry name" value="SMALL-CONDUCTANCE MECHANOSENSITIVE CHANNEL"/>
    <property type="match status" value="1"/>
</dbReference>
<dbReference type="SUPFAM" id="SSF82689">
    <property type="entry name" value="Mechanosensitive channel protein MscS (YggB), C-terminal domain"/>
    <property type="match status" value="1"/>
</dbReference>
<gene>
    <name evidence="10" type="ORF">Q0590_13755</name>
</gene>
<evidence type="ECO:0000313" key="10">
    <source>
        <dbReference type="EMBL" id="MDO1447328.1"/>
    </source>
</evidence>
<dbReference type="SUPFAM" id="SSF50182">
    <property type="entry name" value="Sm-like ribonucleoproteins"/>
    <property type="match status" value="1"/>
</dbReference>
<comment type="similarity">
    <text evidence="2">Belongs to the MscS (TC 1.A.23) family.</text>
</comment>
<dbReference type="Gene3D" id="1.10.287.1260">
    <property type="match status" value="1"/>
</dbReference>
<dbReference type="Gene3D" id="2.30.30.60">
    <property type="match status" value="1"/>
</dbReference>
<evidence type="ECO:0000256" key="7">
    <source>
        <dbReference type="SAM" id="Phobius"/>
    </source>
</evidence>
<dbReference type="InterPro" id="IPR011014">
    <property type="entry name" value="MscS_channel_TM-2"/>
</dbReference>
<dbReference type="InterPro" id="IPR006685">
    <property type="entry name" value="MscS_channel_2nd"/>
</dbReference>
<dbReference type="InterPro" id="IPR011066">
    <property type="entry name" value="MscS_channel_C_sf"/>
</dbReference>
<evidence type="ECO:0000256" key="3">
    <source>
        <dbReference type="ARBA" id="ARBA00022475"/>
    </source>
</evidence>
<organism evidence="10 11">
    <name type="scientific">Rhodocytophaga aerolata</name>
    <dbReference type="NCBI Taxonomy" id="455078"/>
    <lineage>
        <taxon>Bacteria</taxon>
        <taxon>Pseudomonadati</taxon>
        <taxon>Bacteroidota</taxon>
        <taxon>Cytophagia</taxon>
        <taxon>Cytophagales</taxon>
        <taxon>Rhodocytophagaceae</taxon>
        <taxon>Rhodocytophaga</taxon>
    </lineage>
</organism>
<reference evidence="10" key="1">
    <citation type="submission" date="2023-07" db="EMBL/GenBank/DDBJ databases">
        <title>The genome sequence of Rhodocytophaga aerolata KACC 12507.</title>
        <authorList>
            <person name="Zhang X."/>
        </authorList>
    </citation>
    <scope>NUCLEOTIDE SEQUENCE</scope>
    <source>
        <strain evidence="10">KACC 12507</strain>
    </source>
</reference>
<evidence type="ECO:0000256" key="4">
    <source>
        <dbReference type="ARBA" id="ARBA00022692"/>
    </source>
</evidence>
<dbReference type="InterPro" id="IPR045275">
    <property type="entry name" value="MscS_archaea/bacteria_type"/>
</dbReference>
<dbReference type="Proteomes" id="UP001168528">
    <property type="component" value="Unassembled WGS sequence"/>
</dbReference>
<feature type="transmembrane region" description="Helical" evidence="7">
    <location>
        <begin position="18"/>
        <end position="37"/>
    </location>
</feature>
<dbReference type="SUPFAM" id="SSF82861">
    <property type="entry name" value="Mechanosensitive channel protein MscS (YggB), transmembrane region"/>
    <property type="match status" value="1"/>
</dbReference>
<evidence type="ECO:0000313" key="11">
    <source>
        <dbReference type="Proteomes" id="UP001168528"/>
    </source>
</evidence>
<comment type="caution">
    <text evidence="10">The sequence shown here is derived from an EMBL/GenBank/DDBJ whole genome shotgun (WGS) entry which is preliminary data.</text>
</comment>
<dbReference type="Pfam" id="PF21088">
    <property type="entry name" value="MS_channel_1st"/>
    <property type="match status" value="1"/>
</dbReference>
<keyword evidence="11" id="KW-1185">Reference proteome</keyword>
<dbReference type="PANTHER" id="PTHR30221">
    <property type="entry name" value="SMALL-CONDUCTANCE MECHANOSENSITIVE CHANNEL"/>
    <property type="match status" value="1"/>
</dbReference>
<evidence type="ECO:0000259" key="8">
    <source>
        <dbReference type="Pfam" id="PF00924"/>
    </source>
</evidence>
<sequence>MQRLQEYSERFMLMAMEYVPKVLLAIAVLLIGLWMVQKVVQLSMRLMERRDLDVSLRTFLNSLLSIGLKVLLFISVAGLLGIHTTSFVAILGAASLAVGLALQGSLSNFAGGVLILFFKPFRVGDMIEAQGQIGRVKEILIFNTLVTTLDNKTVIYPNGALSNGTIINYSKEGSLRVDITMDLPNTIDFVKFRTLALKIMADDSRILDEPAPIISLLKIAPAAFTVALRPYTTVGNYWPVFFTIQDKLKMAMDQQDISKTPPAS</sequence>
<dbReference type="RefSeq" id="WP_302038128.1">
    <property type="nucleotide sequence ID" value="NZ_JAUKPO010000006.1"/>
</dbReference>
<dbReference type="InterPro" id="IPR023408">
    <property type="entry name" value="MscS_beta-dom_sf"/>
</dbReference>
<protein>
    <submittedName>
        <fullName evidence="10">Mechanosensitive ion channel</fullName>
    </submittedName>
</protein>
<proteinExistence type="inferred from homology"/>
<feature type="domain" description="Mechanosensitive ion channel transmembrane helices 2/3" evidence="9">
    <location>
        <begin position="63"/>
        <end position="103"/>
    </location>
</feature>
<keyword evidence="5 7" id="KW-1133">Transmembrane helix</keyword>
<dbReference type="InterPro" id="IPR010920">
    <property type="entry name" value="LSM_dom_sf"/>
</dbReference>